<dbReference type="GO" id="GO:0051083">
    <property type="term" value="P:'de novo' cotranslational protein folding"/>
    <property type="evidence" value="ECO:0007669"/>
    <property type="project" value="TreeGrafter"/>
</dbReference>
<feature type="region of interest" description="Disordered" evidence="2">
    <location>
        <begin position="613"/>
        <end position="640"/>
    </location>
</feature>
<protein>
    <recommendedName>
        <fullName evidence="3">Telomere length regulation protein conserved domain-containing protein</fullName>
    </recommendedName>
</protein>
<dbReference type="AlphaFoldDB" id="A0AAJ5C534"/>
<organism evidence="4 5">
    <name type="scientific">Melanopsichium pennsylvanicum</name>
    <dbReference type="NCBI Taxonomy" id="63383"/>
    <lineage>
        <taxon>Eukaryota</taxon>
        <taxon>Fungi</taxon>
        <taxon>Dikarya</taxon>
        <taxon>Basidiomycota</taxon>
        <taxon>Ustilaginomycotina</taxon>
        <taxon>Ustilaginomycetes</taxon>
        <taxon>Ustilaginales</taxon>
        <taxon>Ustilaginaceae</taxon>
        <taxon>Melanopsichium</taxon>
    </lineage>
</organism>
<accession>A0AAJ5C534</accession>
<dbReference type="GO" id="GO:0051879">
    <property type="term" value="F:Hsp90 protein binding"/>
    <property type="evidence" value="ECO:0007669"/>
    <property type="project" value="TreeGrafter"/>
</dbReference>
<comment type="similarity">
    <text evidence="1">Belongs to the TEL2 family.</text>
</comment>
<evidence type="ECO:0000256" key="2">
    <source>
        <dbReference type="SAM" id="MobiDB-lite"/>
    </source>
</evidence>
<feature type="compositionally biased region" description="Acidic residues" evidence="2">
    <location>
        <begin position="684"/>
        <end position="695"/>
    </location>
</feature>
<dbReference type="InterPro" id="IPR051970">
    <property type="entry name" value="TEL2_Regulation"/>
</dbReference>
<dbReference type="InterPro" id="IPR038528">
    <property type="entry name" value="TEL2_C_sf"/>
</dbReference>
<comment type="caution">
    <text evidence="4">The sequence shown here is derived from an EMBL/GenBank/DDBJ whole genome shotgun (WGS) entry which is preliminary data.</text>
</comment>
<feature type="domain" description="Telomere length regulation protein conserved" evidence="3">
    <location>
        <begin position="767"/>
        <end position="880"/>
    </location>
</feature>
<proteinExistence type="inferred from homology"/>
<dbReference type="Pfam" id="PF10193">
    <property type="entry name" value="Telomere_reg-2"/>
    <property type="match status" value="1"/>
</dbReference>
<keyword evidence="5" id="KW-1185">Reference proteome</keyword>
<dbReference type="GO" id="GO:0005829">
    <property type="term" value="C:cytosol"/>
    <property type="evidence" value="ECO:0007669"/>
    <property type="project" value="TreeGrafter"/>
</dbReference>
<dbReference type="Gene3D" id="1.25.40.720">
    <property type="entry name" value="Telomere length regulation protein 2, C-terminal domain"/>
    <property type="match status" value="1"/>
</dbReference>
<gene>
    <name evidence="4" type="ORF">MEPE_03026</name>
</gene>
<dbReference type="PANTHER" id="PTHR15830:SF10">
    <property type="entry name" value="TELOMERE LENGTH REGULATION PROTEIN TEL2 HOMOLOG"/>
    <property type="match status" value="1"/>
</dbReference>
<evidence type="ECO:0000313" key="5">
    <source>
        <dbReference type="Proteomes" id="UP001294444"/>
    </source>
</evidence>
<sequence>MDSSVDPRQLRRMFQSVTSRERRFNSPEELLCTYTAPFIQIFSESALPATLKTPSLLSPPPLSSSASASPFQSSRQEIDVLLVESVQASLLNCIVVDWNHSLEPTLLRDLLETWFFAPSADLSTTSSQQGTLQLCALRTITSVLSTPDQHSLTLETVEQLCTAALSHLSLPALINAVVTNSNKARADVVWGEALRFTCSLPDRLANATLGKMPEGFSLNTWIEQVLVGGVATTLDSQVLTHQKIKLLKDVLIRLNRIGYLSRTIDAEHRGFWPSLLAFSLQSKRVVEAWPKLRSILSRQLRLKLDIGLIGSLQYLLATKGYATGLVTEQERTRAGSEGTAFLGKLSHRAVAATAQVLGAFLKSAQNKDAASGSDSVSDSDEEDTTTSTVKVFKSVALSHSIEQIPLLALAWATYLSNNLAPSELLTCLEMTLDVWADTTRIKRSILGEQRFLTTLISCLLASISISTTPTSKSGIYSASSTRGTKERFETIARSRAILDGVSAHLEHTDATTRRLGMLVAELLSAKTVDVNEGKGKALNFGRGMWDGVGGGKEECRVLRALSDAWMYHSAAIEDVMRQWKENDIVQAIQLLSITSDHEKDKKEGLKQVATVKKVRSSGPKTRCLPRKVEPPARGNTKIRPLITMLGSDNELEPEQDDTQPVPLKMFSTTRRQEHPSWSDSSESSSDELDSDDADGGNDPNEIQRLAAELSGLSSGEAGNILKGTSLDNSSTKSFRTKSKRRPTGDVFDFDQDKESHAPQFNKKLSIPVYVSQLGPMLKSSDRASIRLALRHAATLIRRKSLRKTYGNEVSENAVDLTLCFCALHDNYGIKDFDRMRREALTSLAVGAPVTVVEVMAEQCFGSQYTNAQRTAMWASIVESALELSGKKKRDHVGIKGEQGGREADKVGRVADGVVNGVIENAKRIGEDRVPAIRREKNLSISASTRSIGDRSTRALVQVLDGSSSSSSSIMTQRDHSGNGDDNLQMWTKIAGPTYLFPLINRFLAYQNHFSTRNFSTYLGTGTAAMFSPETLAVFLDTLTILISLVSSHLLSELTPSLLEVACTLLKPSSINMSASWIGASASVHTASMLNLLAVIIHLNLEWDHAESLIKNSKSVTRLRSLLSVIQHLFTVLQEKHSYASGDAKNAGGVRLKILSRAATILLLMDTIDSIRIEVVRRMIGFVPL</sequence>
<dbReference type="GO" id="GO:0042162">
    <property type="term" value="F:telomeric DNA binding"/>
    <property type="evidence" value="ECO:0007669"/>
    <property type="project" value="TreeGrafter"/>
</dbReference>
<dbReference type="Proteomes" id="UP001294444">
    <property type="component" value="Unassembled WGS sequence"/>
</dbReference>
<reference evidence="4" key="1">
    <citation type="submission" date="2023-10" db="EMBL/GenBank/DDBJ databases">
        <authorList>
            <person name="Guldener U."/>
        </authorList>
    </citation>
    <scope>NUCLEOTIDE SEQUENCE</scope>
    <source>
        <strain evidence="4">Mp4</strain>
    </source>
</reference>
<dbReference type="InterPro" id="IPR019337">
    <property type="entry name" value="Telomere_length_regulation_dom"/>
</dbReference>
<feature type="region of interest" description="Disordered" evidence="2">
    <location>
        <begin position="667"/>
        <end position="700"/>
    </location>
</feature>
<name>A0AAJ5C534_9BASI</name>
<dbReference type="EMBL" id="OAPG01000006">
    <property type="protein sequence ID" value="SNX84317.1"/>
    <property type="molecule type" value="Genomic_DNA"/>
</dbReference>
<evidence type="ECO:0000313" key="4">
    <source>
        <dbReference type="EMBL" id="SNX84317.1"/>
    </source>
</evidence>
<feature type="region of interest" description="Disordered" evidence="2">
    <location>
        <begin position="716"/>
        <end position="751"/>
    </location>
</feature>
<evidence type="ECO:0000256" key="1">
    <source>
        <dbReference type="ARBA" id="ARBA00006133"/>
    </source>
</evidence>
<dbReference type="PANTHER" id="PTHR15830">
    <property type="entry name" value="TELOMERE LENGTH REGULATION PROTEIN TEL2 FAMILY MEMBER"/>
    <property type="match status" value="1"/>
</dbReference>
<evidence type="ECO:0000259" key="3">
    <source>
        <dbReference type="Pfam" id="PF10193"/>
    </source>
</evidence>